<dbReference type="Proteomes" id="UP001265746">
    <property type="component" value="Unassembled WGS sequence"/>
</dbReference>
<evidence type="ECO:0000313" key="2">
    <source>
        <dbReference type="Proteomes" id="UP001265746"/>
    </source>
</evidence>
<protein>
    <submittedName>
        <fullName evidence="1">Uncharacterized protein</fullName>
    </submittedName>
</protein>
<comment type="caution">
    <text evidence="1">The sequence shown here is derived from an EMBL/GenBank/DDBJ whole genome shotgun (WGS) entry which is preliminary data.</text>
</comment>
<dbReference type="AlphaFoldDB" id="A0AAD9VY50"/>
<accession>A0AAD9VY50</accession>
<reference evidence="1" key="1">
    <citation type="submission" date="2023-06" db="EMBL/GenBank/DDBJ databases">
        <authorList>
            <person name="Noh H."/>
        </authorList>
    </citation>
    <scope>NUCLEOTIDE SEQUENCE</scope>
    <source>
        <strain evidence="1">DUCC20226</strain>
    </source>
</reference>
<keyword evidence="2" id="KW-1185">Reference proteome</keyword>
<sequence length="209" mass="22925">MGITELVFPTYKADPGLQAQLKNTAPEIFKQFHGTEGLLSLFRGKILVDNGVPVDLGSGRSLLVLEWDRASSFHRFYPDSAPFQKFVQLIKPFLAGPVTPELFESPARSELCSSSSVTQIIKVKKAPNTEHLWNEFHAAVANTTTGNPASFYASGVESHEGVFLGMVGWRSLEDYYQSTKNEKATGILKELGSSGKMCDIVAQLERIGV</sequence>
<name>A0AAD9VY50_PHOAM</name>
<dbReference type="EMBL" id="JAUJFL010000008">
    <property type="protein sequence ID" value="KAK2598785.1"/>
    <property type="molecule type" value="Genomic_DNA"/>
</dbReference>
<evidence type="ECO:0000313" key="1">
    <source>
        <dbReference type="EMBL" id="KAK2598785.1"/>
    </source>
</evidence>
<gene>
    <name evidence="1" type="ORF">N8I77_012172</name>
</gene>
<organism evidence="1 2">
    <name type="scientific">Phomopsis amygdali</name>
    <name type="common">Fusicoccum amygdali</name>
    <dbReference type="NCBI Taxonomy" id="1214568"/>
    <lineage>
        <taxon>Eukaryota</taxon>
        <taxon>Fungi</taxon>
        <taxon>Dikarya</taxon>
        <taxon>Ascomycota</taxon>
        <taxon>Pezizomycotina</taxon>
        <taxon>Sordariomycetes</taxon>
        <taxon>Sordariomycetidae</taxon>
        <taxon>Diaporthales</taxon>
        <taxon>Diaporthaceae</taxon>
        <taxon>Diaporthe</taxon>
    </lineage>
</organism>
<proteinExistence type="predicted"/>